<feature type="region of interest" description="Disordered" evidence="1">
    <location>
        <begin position="38"/>
        <end position="82"/>
    </location>
</feature>
<dbReference type="EMBL" id="MN739409">
    <property type="protein sequence ID" value="QHT03303.1"/>
    <property type="molecule type" value="Genomic_DNA"/>
</dbReference>
<accession>A0A6C0CG76</accession>
<name>A0A6C0CG76_9ZZZZ</name>
<feature type="compositionally biased region" description="Basic residues" evidence="1">
    <location>
        <begin position="68"/>
        <end position="82"/>
    </location>
</feature>
<reference evidence="2" key="1">
    <citation type="journal article" date="2020" name="Nature">
        <title>Giant virus diversity and host interactions through global metagenomics.</title>
        <authorList>
            <person name="Schulz F."/>
            <person name="Roux S."/>
            <person name="Paez-Espino D."/>
            <person name="Jungbluth S."/>
            <person name="Walsh D.A."/>
            <person name="Denef V.J."/>
            <person name="McMahon K.D."/>
            <person name="Konstantinidis K.T."/>
            <person name="Eloe-Fadrosh E.A."/>
            <person name="Kyrpides N.C."/>
            <person name="Woyke T."/>
        </authorList>
    </citation>
    <scope>NUCLEOTIDE SEQUENCE</scope>
    <source>
        <strain evidence="2">GVMAG-M-3300020728-1</strain>
    </source>
</reference>
<evidence type="ECO:0000313" key="2">
    <source>
        <dbReference type="EMBL" id="QHT03303.1"/>
    </source>
</evidence>
<proteinExistence type="predicted"/>
<evidence type="ECO:0000256" key="1">
    <source>
        <dbReference type="SAM" id="MobiDB-lite"/>
    </source>
</evidence>
<sequence length="82" mass="9094">MANKWLAHVKKTMKQMKSRGQYKKGDGLKKVIMAAKKTYSKGKKGGADGDEAESVSDTESAPAEGARRRGLKTARKTRRLRK</sequence>
<organism evidence="2">
    <name type="scientific">viral metagenome</name>
    <dbReference type="NCBI Taxonomy" id="1070528"/>
    <lineage>
        <taxon>unclassified sequences</taxon>
        <taxon>metagenomes</taxon>
        <taxon>organismal metagenomes</taxon>
    </lineage>
</organism>
<protein>
    <submittedName>
        <fullName evidence="2">Uncharacterized protein</fullName>
    </submittedName>
</protein>
<dbReference type="AlphaFoldDB" id="A0A6C0CG76"/>